<gene>
    <name evidence="2" type="ORF">GUJ93_ZPchr0007g4451</name>
</gene>
<comment type="caution">
    <text evidence="2">The sequence shown here is derived from an EMBL/GenBank/DDBJ whole genome shotgun (WGS) entry which is preliminary data.</text>
</comment>
<evidence type="ECO:0000313" key="2">
    <source>
        <dbReference type="EMBL" id="KAG8078059.1"/>
    </source>
</evidence>
<name>A0A8J5T2X7_ZIZPA</name>
<dbReference type="Proteomes" id="UP000729402">
    <property type="component" value="Unassembled WGS sequence"/>
</dbReference>
<proteinExistence type="predicted"/>
<reference evidence="2" key="1">
    <citation type="journal article" date="2021" name="bioRxiv">
        <title>Whole Genome Assembly and Annotation of Northern Wild Rice, Zizania palustris L., Supports a Whole Genome Duplication in the Zizania Genus.</title>
        <authorList>
            <person name="Haas M."/>
            <person name="Kono T."/>
            <person name="Macchietto M."/>
            <person name="Millas R."/>
            <person name="McGilp L."/>
            <person name="Shao M."/>
            <person name="Duquette J."/>
            <person name="Hirsch C.N."/>
            <person name="Kimball J."/>
        </authorList>
    </citation>
    <scope>NUCLEOTIDE SEQUENCE</scope>
    <source>
        <tissue evidence="2">Fresh leaf tissue</tissue>
    </source>
</reference>
<feature type="compositionally biased region" description="Pro residues" evidence="1">
    <location>
        <begin position="1"/>
        <end position="19"/>
    </location>
</feature>
<reference evidence="2" key="2">
    <citation type="submission" date="2021-02" db="EMBL/GenBank/DDBJ databases">
        <authorList>
            <person name="Kimball J.A."/>
            <person name="Haas M.W."/>
            <person name="Macchietto M."/>
            <person name="Kono T."/>
            <person name="Duquette J."/>
            <person name="Shao M."/>
        </authorList>
    </citation>
    <scope>NUCLEOTIDE SEQUENCE</scope>
    <source>
        <tissue evidence="2">Fresh leaf tissue</tissue>
    </source>
</reference>
<keyword evidence="3" id="KW-1185">Reference proteome</keyword>
<dbReference type="EMBL" id="JAAALK010000282">
    <property type="protein sequence ID" value="KAG8078059.1"/>
    <property type="molecule type" value="Genomic_DNA"/>
</dbReference>
<sequence>MATGLPPPYRPSTAPPPPSVTRTLHAINSCTYDAALAPIRSAILGDIALLHSTTVVSAFFLASGRLRHLDPALSLFA</sequence>
<protein>
    <submittedName>
        <fullName evidence="2">Uncharacterized protein</fullName>
    </submittedName>
</protein>
<organism evidence="2 3">
    <name type="scientific">Zizania palustris</name>
    <name type="common">Northern wild rice</name>
    <dbReference type="NCBI Taxonomy" id="103762"/>
    <lineage>
        <taxon>Eukaryota</taxon>
        <taxon>Viridiplantae</taxon>
        <taxon>Streptophyta</taxon>
        <taxon>Embryophyta</taxon>
        <taxon>Tracheophyta</taxon>
        <taxon>Spermatophyta</taxon>
        <taxon>Magnoliopsida</taxon>
        <taxon>Liliopsida</taxon>
        <taxon>Poales</taxon>
        <taxon>Poaceae</taxon>
        <taxon>BOP clade</taxon>
        <taxon>Oryzoideae</taxon>
        <taxon>Oryzeae</taxon>
        <taxon>Zizaniinae</taxon>
        <taxon>Zizania</taxon>
    </lineage>
</organism>
<evidence type="ECO:0000256" key="1">
    <source>
        <dbReference type="SAM" id="MobiDB-lite"/>
    </source>
</evidence>
<feature type="region of interest" description="Disordered" evidence="1">
    <location>
        <begin position="1"/>
        <end position="20"/>
    </location>
</feature>
<accession>A0A8J5T2X7</accession>
<dbReference type="AlphaFoldDB" id="A0A8J5T2X7"/>
<evidence type="ECO:0000313" key="3">
    <source>
        <dbReference type="Proteomes" id="UP000729402"/>
    </source>
</evidence>